<sequence>MTVHDAPVGRPDESSTAESLELLTDDEEWWTVVPVDATSDERMTQWISVERDGLCNLEEWR</sequence>
<dbReference type="AlphaFoldDB" id="A0ABD5P643"/>
<name>A0ABD5P643_9EURY</name>
<accession>A0ABD5P643</accession>
<dbReference type="GeneID" id="71855790"/>
<dbReference type="EMBL" id="JBHSDJ010000132">
    <property type="protein sequence ID" value="MFC4249376.1"/>
    <property type="molecule type" value="Genomic_DNA"/>
</dbReference>
<feature type="region of interest" description="Disordered" evidence="1">
    <location>
        <begin position="1"/>
        <end position="21"/>
    </location>
</feature>
<dbReference type="Pfam" id="PF24351">
    <property type="entry name" value="DUF7511"/>
    <property type="match status" value="1"/>
</dbReference>
<evidence type="ECO:0000259" key="2">
    <source>
        <dbReference type="Pfam" id="PF24351"/>
    </source>
</evidence>
<gene>
    <name evidence="3" type="ORF">ACFOZ7_21000</name>
</gene>
<comment type="caution">
    <text evidence="3">The sequence shown here is derived from an EMBL/GenBank/DDBJ whole genome shotgun (WGS) entry which is preliminary data.</text>
</comment>
<reference evidence="3 4" key="1">
    <citation type="journal article" date="2014" name="Int. J. Syst. Evol. Microbiol.">
        <title>Complete genome sequence of Corynebacterium casei LMG S-19264T (=DSM 44701T), isolated from a smear-ripened cheese.</title>
        <authorList>
            <consortium name="US DOE Joint Genome Institute (JGI-PGF)"/>
            <person name="Walter F."/>
            <person name="Albersmeier A."/>
            <person name="Kalinowski J."/>
            <person name="Ruckert C."/>
        </authorList>
    </citation>
    <scope>NUCLEOTIDE SEQUENCE [LARGE SCALE GENOMIC DNA]</scope>
    <source>
        <strain evidence="3 4">IBRC-M 10912</strain>
    </source>
</reference>
<evidence type="ECO:0000313" key="3">
    <source>
        <dbReference type="EMBL" id="MFC4249376.1"/>
    </source>
</evidence>
<proteinExistence type="predicted"/>
<protein>
    <recommendedName>
        <fullName evidence="2">DUF7511 domain-containing protein</fullName>
    </recommendedName>
</protein>
<evidence type="ECO:0000313" key="4">
    <source>
        <dbReference type="Proteomes" id="UP001595821"/>
    </source>
</evidence>
<organism evidence="3 4">
    <name type="scientific">Natribaculum luteum</name>
    <dbReference type="NCBI Taxonomy" id="1586232"/>
    <lineage>
        <taxon>Archaea</taxon>
        <taxon>Methanobacteriati</taxon>
        <taxon>Methanobacteriota</taxon>
        <taxon>Stenosarchaea group</taxon>
        <taxon>Halobacteria</taxon>
        <taxon>Halobacteriales</taxon>
        <taxon>Natrialbaceae</taxon>
        <taxon>Natribaculum</taxon>
    </lineage>
</organism>
<evidence type="ECO:0000256" key="1">
    <source>
        <dbReference type="SAM" id="MobiDB-lite"/>
    </source>
</evidence>
<dbReference type="RefSeq" id="WP_246970734.1">
    <property type="nucleotide sequence ID" value="NZ_CP095397.1"/>
</dbReference>
<dbReference type="InterPro" id="IPR055933">
    <property type="entry name" value="DUF7511"/>
</dbReference>
<dbReference type="Proteomes" id="UP001595821">
    <property type="component" value="Unassembled WGS sequence"/>
</dbReference>
<feature type="domain" description="DUF7511" evidence="2">
    <location>
        <begin position="25"/>
        <end position="61"/>
    </location>
</feature>